<gene>
    <name evidence="2" type="ORF">H7C18_20485</name>
</gene>
<evidence type="ECO:0000313" key="2">
    <source>
        <dbReference type="EMBL" id="MBB6733304.1"/>
    </source>
</evidence>
<evidence type="ECO:0000256" key="1">
    <source>
        <dbReference type="SAM" id="Phobius"/>
    </source>
</evidence>
<keyword evidence="1" id="KW-1133">Transmembrane helix</keyword>
<proteinExistence type="predicted"/>
<evidence type="ECO:0000313" key="3">
    <source>
        <dbReference type="Proteomes" id="UP000564644"/>
    </source>
</evidence>
<name>A0A7X0SQM2_9BACL</name>
<dbReference type="AlphaFoldDB" id="A0A7X0SQM2"/>
<feature type="transmembrane region" description="Helical" evidence="1">
    <location>
        <begin position="88"/>
        <end position="110"/>
    </location>
</feature>
<dbReference type="Pfam" id="PF06197">
    <property type="entry name" value="DUF998"/>
    <property type="match status" value="1"/>
</dbReference>
<feature type="transmembrane region" description="Helical" evidence="1">
    <location>
        <begin position="20"/>
        <end position="40"/>
    </location>
</feature>
<comment type="caution">
    <text evidence="2">The sequence shown here is derived from an EMBL/GenBank/DDBJ whole genome shotgun (WGS) entry which is preliminary data.</text>
</comment>
<keyword evidence="1" id="KW-0472">Membrane</keyword>
<protein>
    <submittedName>
        <fullName evidence="2">DUF998 domain-containing protein</fullName>
    </submittedName>
</protein>
<keyword evidence="1" id="KW-0812">Transmembrane</keyword>
<keyword evidence="3" id="KW-1185">Reference proteome</keyword>
<sequence>MPQPNKNTSSAVSGFSRRAARLSFAVTLAFVAILLALHALEPEFAPSWRMISEYELGDFGWLMQLAFFCLGLGCLSLIAAMEPSLRSIGGYIGLFFLLIAAAGLVMAGTFQTDPITVSRDQWSAHGELHGWGSLMVIPVAPIASSLITWSFGRRAQFGAQARRLLWTATAVIWLSLIAFIAGGGTQFEGTRGPGDWTGWANRVFIVGFSLWMMIVAWNLMKAYKAKSGHFNLQA</sequence>
<reference evidence="2 3" key="1">
    <citation type="submission" date="2020-08" db="EMBL/GenBank/DDBJ databases">
        <title>Cohnella phylogeny.</title>
        <authorList>
            <person name="Dunlap C."/>
        </authorList>
    </citation>
    <scope>NUCLEOTIDE SEQUENCE [LARGE SCALE GENOMIC DNA]</scope>
    <source>
        <strain evidence="2 3">CBP 2801</strain>
    </source>
</reference>
<feature type="transmembrane region" description="Helical" evidence="1">
    <location>
        <begin position="164"/>
        <end position="187"/>
    </location>
</feature>
<accession>A0A7X0SQM2</accession>
<dbReference type="EMBL" id="JACJVO010000025">
    <property type="protein sequence ID" value="MBB6733304.1"/>
    <property type="molecule type" value="Genomic_DNA"/>
</dbReference>
<organism evidence="2 3">
    <name type="scientific">Cohnella zeiphila</name>
    <dbReference type="NCBI Taxonomy" id="2761120"/>
    <lineage>
        <taxon>Bacteria</taxon>
        <taxon>Bacillati</taxon>
        <taxon>Bacillota</taxon>
        <taxon>Bacilli</taxon>
        <taxon>Bacillales</taxon>
        <taxon>Paenibacillaceae</taxon>
        <taxon>Cohnella</taxon>
    </lineage>
</organism>
<dbReference type="Proteomes" id="UP000564644">
    <property type="component" value="Unassembled WGS sequence"/>
</dbReference>
<feature type="transmembrane region" description="Helical" evidence="1">
    <location>
        <begin position="130"/>
        <end position="152"/>
    </location>
</feature>
<feature type="transmembrane region" description="Helical" evidence="1">
    <location>
        <begin position="60"/>
        <end position="81"/>
    </location>
</feature>
<feature type="transmembrane region" description="Helical" evidence="1">
    <location>
        <begin position="199"/>
        <end position="220"/>
    </location>
</feature>
<dbReference type="RefSeq" id="WP_185130969.1">
    <property type="nucleotide sequence ID" value="NZ_JACJVO010000025.1"/>
</dbReference>
<dbReference type="InterPro" id="IPR009339">
    <property type="entry name" value="DUF998"/>
</dbReference>